<accession>A0ACA9JTV7</accession>
<dbReference type="Proteomes" id="UP000789860">
    <property type="component" value="Unassembled WGS sequence"/>
</dbReference>
<sequence>MKNSEQEFDRFWNLIIFYFYENTGTGKTNDYDGEEIILLDKYHKKIEWKDLMNLMNDSKYMVETEEGEFVPFPTKYIFITNRKSLEEAYELDAGDSDRFDKFENHIKYDNREYENEEIIDIGEKYVKNIKDEYPRCKELYKYKEDKIILSIRNSSTTTSRKPSTSMNRNSGTITSRKPNKCDIKYRSLWSDSEEIQTAKFSYDSENKCMVVGDTFEYIVGLYLKRNGLNPKIIKNYLIIEGLEIINTGKYSIFGDDGIDIWCRWEGIPLLVQCKFRSVCEFCKTKKRKCSYGYWKKDMIKDVKKFDDKLSEYKVDVFGIFVISEDILIYEEVNNMRFKNVMKVVNFSNELNYEIDILELEVAYRSIEATITDKIILSTDFYFKNLEKILYYLRQAYNITSLNDILSSHIAFTTEMSRLDYFAEKSTWNLLDFLEWGAANFKKDFGSKDEEHLTYKINLETIKNKPEILLFRDSFTVRKLATEALENFKVKKLYFSIFIMCYHEGCVNQSARMRLKVQRMSLAGCTCETIALRDFPLLLILPEEEVKSIEIKTFWENCPTFMISLTKVINLTSTRMVSRVSELHDDLSNAIYTETRDQISSFPKRKKTDSLQNNGKKLHLDKTENSHIMKEMGNTLKERNNIEDDSPDRKKLLPIKVETDKKKISIEKKIFGELLSRHIYLLCKPFRELCKEEAEELFNKIDSNTTVELDLSTNIIEYLQDLLSGDIKSALSKIEKPPNDESQLLLWVREVCRHFLLYYYHGGLQVDGSEKTWSTQTVYRILDLFSTFFGKTISGIAFGEIMNEAHNDRTYNINYSQKPSNYGCVSKNDAVLYQDEIAAVLYEQSFGPTEFTLNHQLEDFAKLAHNGVDDLNFHFNQNRNCTTNTAKKFKSIGIHGYKRWQLVNIAKFGAILEKLLIERQNIKEEMSKESILNNLETDYIYSWIKIPDNTPKSKNKN</sequence>
<comment type="caution">
    <text evidence="1">The sequence shown here is derived from an EMBL/GenBank/DDBJ whole genome shotgun (WGS) entry which is preliminary data.</text>
</comment>
<evidence type="ECO:0000313" key="1">
    <source>
        <dbReference type="EMBL" id="CAG8434441.1"/>
    </source>
</evidence>
<proteinExistence type="predicted"/>
<evidence type="ECO:0000313" key="2">
    <source>
        <dbReference type="Proteomes" id="UP000789860"/>
    </source>
</evidence>
<reference evidence="1" key="1">
    <citation type="submission" date="2021-06" db="EMBL/GenBank/DDBJ databases">
        <authorList>
            <person name="Kallberg Y."/>
            <person name="Tangrot J."/>
            <person name="Rosling A."/>
        </authorList>
    </citation>
    <scope>NUCLEOTIDE SEQUENCE</scope>
    <source>
        <strain evidence="1">AU212A</strain>
    </source>
</reference>
<gene>
    <name evidence="1" type="ORF">SCALOS_LOCUS74</name>
</gene>
<name>A0ACA9JTV7_9GLOM</name>
<dbReference type="EMBL" id="CAJVPM010000021">
    <property type="protein sequence ID" value="CAG8434441.1"/>
    <property type="molecule type" value="Genomic_DNA"/>
</dbReference>
<keyword evidence="2" id="KW-1185">Reference proteome</keyword>
<protein>
    <submittedName>
        <fullName evidence="1">5240_t:CDS:1</fullName>
    </submittedName>
</protein>
<organism evidence="1 2">
    <name type="scientific">Scutellospora calospora</name>
    <dbReference type="NCBI Taxonomy" id="85575"/>
    <lineage>
        <taxon>Eukaryota</taxon>
        <taxon>Fungi</taxon>
        <taxon>Fungi incertae sedis</taxon>
        <taxon>Mucoromycota</taxon>
        <taxon>Glomeromycotina</taxon>
        <taxon>Glomeromycetes</taxon>
        <taxon>Diversisporales</taxon>
        <taxon>Gigasporaceae</taxon>
        <taxon>Scutellospora</taxon>
    </lineage>
</organism>